<organism evidence="3 4">
    <name type="scientific">Mytilus galloprovincialis</name>
    <name type="common">Mediterranean mussel</name>
    <dbReference type="NCBI Taxonomy" id="29158"/>
    <lineage>
        <taxon>Eukaryota</taxon>
        <taxon>Metazoa</taxon>
        <taxon>Spiralia</taxon>
        <taxon>Lophotrochozoa</taxon>
        <taxon>Mollusca</taxon>
        <taxon>Bivalvia</taxon>
        <taxon>Autobranchia</taxon>
        <taxon>Pteriomorphia</taxon>
        <taxon>Mytilida</taxon>
        <taxon>Mytiloidea</taxon>
        <taxon>Mytilidae</taxon>
        <taxon>Mytilinae</taxon>
        <taxon>Mytilus</taxon>
    </lineage>
</organism>
<comment type="caution">
    <text evidence="3">The sequence shown here is derived from an EMBL/GenBank/DDBJ whole genome shotgun (WGS) entry which is preliminary data.</text>
</comment>
<feature type="domain" description="DUF6570" evidence="2">
    <location>
        <begin position="444"/>
        <end position="556"/>
    </location>
</feature>
<evidence type="ECO:0000313" key="3">
    <source>
        <dbReference type="EMBL" id="VDI40670.1"/>
    </source>
</evidence>
<dbReference type="PANTHER" id="PTHR47642">
    <property type="entry name" value="ATP-DEPENDENT DNA HELICASE"/>
    <property type="match status" value="1"/>
</dbReference>
<proteinExistence type="predicted"/>
<dbReference type="InterPro" id="IPR046700">
    <property type="entry name" value="DUF6570"/>
</dbReference>
<dbReference type="InterPro" id="IPR051055">
    <property type="entry name" value="PIF1_helicase"/>
</dbReference>
<dbReference type="InterPro" id="IPR038765">
    <property type="entry name" value="Papain-like_cys_pep_sf"/>
</dbReference>
<dbReference type="InterPro" id="IPR025476">
    <property type="entry name" value="Helitron_helicase-like"/>
</dbReference>
<evidence type="ECO:0008006" key="5">
    <source>
        <dbReference type="Google" id="ProtNLM"/>
    </source>
</evidence>
<sequence>MNSKRGNKHQGVPYFDDNYSGRQCTIIALVALSFLSLKLASQWTSSDIDSVLTEGHVRYIEHIISMGIEPRNLQHNEVPNIIRNVLSSGTDVSLAMDANYYGVVGGDGDRGSGAYDFESSLVMAFSSSPFVIATFSDYTVALYYCESLDTYYLFDSHSCGPFGERGDPFGTAILLEFCDLQMLQQYIINTYSSSFYEFSAVIFRHVPRRGSPSVHHQAVFPNLFTAVPIEDLSAEKSSHKINFTTVAYTKQRNANINITEQKSLEAECGPVQDKLASHANNLFSKNEKKGVKARKRRRTTVSLSNIDHDHTYHEVNELFAVNIDDSDRPVSMHVIMPGEPLKDLTEVLLPNFFQEPLASNASMCTSNCNKNNVLSIERSNLYVKEINMKPEYACKVCKRILFHNQIYRSPCSYEGHGIEKKDILCQWCMKTLKKGDMCFLDFQQNNLNAGEIPSELKALSVIEKRCISLINTFFTLIVLPAYPVGQLGMKGLVIHLPMFVDDLIVKLPIFSNESMIACMYPSSVSKVPSFVDCNKVLKALEWLKLNNPLYHNITVNMSPKDKIQSQNLQNCVFEEIGTVPVDYCMPNLAIDEVIKSKKFVLPVASGRNGSLVNLTKLAHGEEKAFPTLFPFGKAGFNAKRPKKLTLLKYYKSRLYNVDERWRFDIPYLLTSVNSYEKDALFQLVSIFLKVRKPGVSTNMLQARNITCRNESSNADIMKNSYMFMKSLRGTAAYWKDVLFNLLAMVKNLGSPTLFMTLSANDYHWPELADMLGVSVKELPKAVKRNPLMTALHFERRWRALFKHVINGPSKPLGVVKDYFARVEFQSRGSPHLHIFFWIENAPTLQASNSEEIVDYIDSVISTCIPNEKQQDLHYLVSKLQIHSHRRTCRRGNKCRFSFPYDICNKTRILPSVDFSESKKFYVTKRLKTDSMVNAYNPTILLNWQANMDIQMVNGPISVAYYVCSYVCKSEPNILRNALSETIRNIEQSAEPVSIRSRMCKIGFCLLKHRTLSSQEAAYRIGNLQLTWSSRNFVRITPFLPERRYKRLKSQEDLEALDPNSTDIFYNNIIDYYYARPRALQDMSLFTFARNYDVVHSQTSHENNLKLNVPGNKYLKKRKISSVCRISFPIKGSDEYYYSYLLLFLPHSDSKNLTVQGKSYRDIFLMKYSSFDKEAVNIGYRFSDLENLVHSIQLANYNSTCFAPSTHENDTEPVVDESFGDLSEIENVSGQQKSNNGNTNSETCTNKSQFISSGNHSIAQNNNFAQEENLWHRISVSIPSGFYETIKQFIHMTGSG</sequence>
<dbReference type="EMBL" id="UYJE01005818">
    <property type="protein sequence ID" value="VDI40670.1"/>
    <property type="molecule type" value="Genomic_DNA"/>
</dbReference>
<evidence type="ECO:0000259" key="1">
    <source>
        <dbReference type="Pfam" id="PF14214"/>
    </source>
</evidence>
<keyword evidence="4" id="KW-1185">Reference proteome</keyword>
<dbReference type="Pfam" id="PF20209">
    <property type="entry name" value="DUF6570"/>
    <property type="match status" value="1"/>
</dbReference>
<feature type="domain" description="Helitron helicase-like" evidence="1">
    <location>
        <begin position="707"/>
        <end position="834"/>
    </location>
</feature>
<dbReference type="OrthoDB" id="6159664at2759"/>
<dbReference type="Proteomes" id="UP000596742">
    <property type="component" value="Unassembled WGS sequence"/>
</dbReference>
<evidence type="ECO:0000313" key="4">
    <source>
        <dbReference type="Proteomes" id="UP000596742"/>
    </source>
</evidence>
<protein>
    <recommendedName>
        <fullName evidence="5">Helitron helicase-like domain-containing protein</fullName>
    </recommendedName>
</protein>
<accession>A0A8B6EVY3</accession>
<reference evidence="3" key="1">
    <citation type="submission" date="2018-11" db="EMBL/GenBank/DDBJ databases">
        <authorList>
            <person name="Alioto T."/>
            <person name="Alioto T."/>
        </authorList>
    </citation>
    <scope>NUCLEOTIDE SEQUENCE</scope>
</reference>
<dbReference type="SUPFAM" id="SSF54001">
    <property type="entry name" value="Cysteine proteinases"/>
    <property type="match status" value="1"/>
</dbReference>
<evidence type="ECO:0000259" key="2">
    <source>
        <dbReference type="Pfam" id="PF20209"/>
    </source>
</evidence>
<gene>
    <name evidence="3" type="ORF">MGAL_10B022552</name>
</gene>
<dbReference type="Pfam" id="PF14214">
    <property type="entry name" value="Helitron_like_N"/>
    <property type="match status" value="1"/>
</dbReference>
<name>A0A8B6EVY3_MYTGA</name>
<dbReference type="Gene3D" id="3.90.70.120">
    <property type="match status" value="1"/>
</dbReference>
<dbReference type="PANTHER" id="PTHR47642:SF5">
    <property type="entry name" value="ATP-DEPENDENT DNA HELICASE"/>
    <property type="match status" value="1"/>
</dbReference>